<evidence type="ECO:0000313" key="13">
    <source>
        <dbReference type="EMBL" id="PYE53587.1"/>
    </source>
</evidence>
<dbReference type="FunFam" id="3.40.980.10:FF:000004">
    <property type="entry name" value="Molybdopterin molybdenumtransferase"/>
    <property type="match status" value="1"/>
</dbReference>
<dbReference type="Gene3D" id="3.90.105.10">
    <property type="entry name" value="Molybdopterin biosynthesis moea protein, domain 2"/>
    <property type="match status" value="1"/>
</dbReference>
<keyword evidence="14" id="KW-1185">Reference proteome</keyword>
<evidence type="ECO:0000256" key="10">
    <source>
        <dbReference type="ARBA" id="ARBA00047317"/>
    </source>
</evidence>
<dbReference type="PANTHER" id="PTHR10192">
    <property type="entry name" value="MOLYBDOPTERIN BIOSYNTHESIS PROTEIN"/>
    <property type="match status" value="1"/>
</dbReference>
<dbReference type="GO" id="GO:0061599">
    <property type="term" value="F:molybdopterin molybdotransferase activity"/>
    <property type="evidence" value="ECO:0007669"/>
    <property type="project" value="UniProtKB-UniRule"/>
</dbReference>
<dbReference type="GO" id="GO:0046872">
    <property type="term" value="F:metal ion binding"/>
    <property type="evidence" value="ECO:0007669"/>
    <property type="project" value="UniProtKB-UniRule"/>
</dbReference>
<dbReference type="PANTHER" id="PTHR10192:SF5">
    <property type="entry name" value="GEPHYRIN"/>
    <property type="match status" value="1"/>
</dbReference>
<comment type="cofactor">
    <cofactor evidence="1 11">
        <name>Mg(2+)</name>
        <dbReference type="ChEBI" id="CHEBI:18420"/>
    </cofactor>
</comment>
<dbReference type="SUPFAM" id="SSF63867">
    <property type="entry name" value="MoeA C-terminal domain-like"/>
    <property type="match status" value="1"/>
</dbReference>
<evidence type="ECO:0000256" key="5">
    <source>
        <dbReference type="ARBA" id="ARBA00022505"/>
    </source>
</evidence>
<dbReference type="InterPro" id="IPR036425">
    <property type="entry name" value="MoaB/Mog-like_dom_sf"/>
</dbReference>
<dbReference type="InterPro" id="IPR005110">
    <property type="entry name" value="MoeA_linker/N"/>
</dbReference>
<evidence type="ECO:0000256" key="3">
    <source>
        <dbReference type="ARBA" id="ARBA00005046"/>
    </source>
</evidence>
<evidence type="ECO:0000313" key="14">
    <source>
        <dbReference type="Proteomes" id="UP000248326"/>
    </source>
</evidence>
<dbReference type="EC" id="2.10.1.1" evidence="11"/>
<dbReference type="CDD" id="cd00887">
    <property type="entry name" value="MoeA"/>
    <property type="match status" value="1"/>
</dbReference>
<evidence type="ECO:0000256" key="9">
    <source>
        <dbReference type="ARBA" id="ARBA00023150"/>
    </source>
</evidence>
<dbReference type="Pfam" id="PF03454">
    <property type="entry name" value="MoeA_C"/>
    <property type="match status" value="1"/>
</dbReference>
<protein>
    <recommendedName>
        <fullName evidence="11">Molybdopterin molybdenumtransferase</fullName>
        <ecNumber evidence="11">2.10.1.1</ecNumber>
    </recommendedName>
</protein>
<dbReference type="Gene3D" id="2.40.340.10">
    <property type="entry name" value="MoeA, C-terminal, domain IV"/>
    <property type="match status" value="1"/>
</dbReference>
<reference evidence="13 14" key="1">
    <citation type="submission" date="2018-06" db="EMBL/GenBank/DDBJ databases">
        <title>Genomic Encyclopedia of Type Strains, Phase IV (KMG-IV): sequencing the most valuable type-strain genomes for metagenomic binning, comparative biology and taxonomic classification.</title>
        <authorList>
            <person name="Goeker M."/>
        </authorList>
    </citation>
    <scope>NUCLEOTIDE SEQUENCE [LARGE SCALE GENOMIC DNA]</scope>
    <source>
        <strain evidence="13 14">DSM 18048</strain>
    </source>
</reference>
<keyword evidence="8 11" id="KW-0460">Magnesium</keyword>
<keyword evidence="5 11" id="KW-0500">Molybdenum</keyword>
<proteinExistence type="inferred from homology"/>
<dbReference type="Proteomes" id="UP000248326">
    <property type="component" value="Unassembled WGS sequence"/>
</dbReference>
<dbReference type="SUPFAM" id="SSF63882">
    <property type="entry name" value="MoeA N-terminal region -like"/>
    <property type="match status" value="1"/>
</dbReference>
<dbReference type="UniPathway" id="UPA00344"/>
<dbReference type="GO" id="GO:0006777">
    <property type="term" value="P:Mo-molybdopterin cofactor biosynthetic process"/>
    <property type="evidence" value="ECO:0007669"/>
    <property type="project" value="UniProtKB-UniRule"/>
</dbReference>
<dbReference type="InterPro" id="IPR001453">
    <property type="entry name" value="MoaB/Mog_dom"/>
</dbReference>
<dbReference type="Gene3D" id="3.40.980.10">
    <property type="entry name" value="MoaB/Mog-like domain"/>
    <property type="match status" value="1"/>
</dbReference>
<accession>A0A318S7A2</accession>
<organism evidence="13 14">
    <name type="scientific">Deinococcus yavapaiensis KR-236</name>
    <dbReference type="NCBI Taxonomy" id="694435"/>
    <lineage>
        <taxon>Bacteria</taxon>
        <taxon>Thermotogati</taxon>
        <taxon>Deinococcota</taxon>
        <taxon>Deinococci</taxon>
        <taxon>Deinococcales</taxon>
        <taxon>Deinococcaceae</taxon>
        <taxon>Deinococcus</taxon>
    </lineage>
</organism>
<dbReference type="InterPro" id="IPR036688">
    <property type="entry name" value="MoeA_C_domain_IV_sf"/>
</dbReference>
<comment type="pathway">
    <text evidence="3 11">Cofactor biosynthesis; molybdopterin biosynthesis.</text>
</comment>
<evidence type="ECO:0000256" key="6">
    <source>
        <dbReference type="ARBA" id="ARBA00022679"/>
    </source>
</evidence>
<dbReference type="Pfam" id="PF03453">
    <property type="entry name" value="MoeA_N"/>
    <property type="match status" value="1"/>
</dbReference>
<dbReference type="Gene3D" id="2.170.190.11">
    <property type="entry name" value="Molybdopterin biosynthesis moea protein, domain 3"/>
    <property type="match status" value="1"/>
</dbReference>
<dbReference type="SUPFAM" id="SSF53218">
    <property type="entry name" value="Molybdenum cofactor biosynthesis proteins"/>
    <property type="match status" value="1"/>
</dbReference>
<sequence length="394" mass="41288">MPPFPMFVSVEEARAKLAARLPVRPDVLMPLRAAYGRTLARDLAALVSHPSATESALDGVACRADDSAHASADTPARLKLVGESRAGAAFEGRVEAGEAIRIYTGAPLPEGADAICPVEKLRDDGAFVELLSPASPSDVRREGHDFKAGDVILRAGQRLSPSRVALAAALGYPQVPVLSPLRVAVLSTGDEVVEPGRPLAPGQVYNSNLFGLVGALQEVGAEVIELGSAPDDTAKLSARLEDAGGADLLLTSGGVSMGRYDFVRTLLVEEGEVDFWKVRVRPGGPAILGVWRGLPLFGLPGNPVSALVVFEVIVKPALTGRAPSTVRLRAASKFKSLPDKTAFWRGVVEEGSVRDYGEQGSGVLRSLSDAPALVVIPEGQAVDVGDEVEVMLLS</sequence>
<dbReference type="Pfam" id="PF00994">
    <property type="entry name" value="MoCF_biosynth"/>
    <property type="match status" value="1"/>
</dbReference>
<evidence type="ECO:0000256" key="1">
    <source>
        <dbReference type="ARBA" id="ARBA00001946"/>
    </source>
</evidence>
<evidence type="ECO:0000256" key="4">
    <source>
        <dbReference type="ARBA" id="ARBA00010763"/>
    </source>
</evidence>
<dbReference type="EMBL" id="QJSX01000008">
    <property type="protein sequence ID" value="PYE53587.1"/>
    <property type="molecule type" value="Genomic_DNA"/>
</dbReference>
<gene>
    <name evidence="13" type="ORF">DES52_108116</name>
</gene>
<comment type="caution">
    <text evidence="13">The sequence shown here is derived from an EMBL/GenBank/DDBJ whole genome shotgun (WGS) entry which is preliminary data.</text>
</comment>
<name>A0A318S7A2_9DEIO</name>
<evidence type="ECO:0000256" key="7">
    <source>
        <dbReference type="ARBA" id="ARBA00022723"/>
    </source>
</evidence>
<dbReference type="NCBIfam" id="NF045515">
    <property type="entry name" value="Glp_gephyrin"/>
    <property type="match status" value="1"/>
</dbReference>
<dbReference type="NCBIfam" id="TIGR00177">
    <property type="entry name" value="molyb_syn"/>
    <property type="match status" value="1"/>
</dbReference>
<keyword evidence="6 11" id="KW-0808">Transferase</keyword>
<comment type="catalytic activity">
    <reaction evidence="10">
        <text>adenylyl-molybdopterin + molybdate = Mo-molybdopterin + AMP + H(+)</text>
        <dbReference type="Rhea" id="RHEA:35047"/>
        <dbReference type="ChEBI" id="CHEBI:15378"/>
        <dbReference type="ChEBI" id="CHEBI:36264"/>
        <dbReference type="ChEBI" id="CHEBI:62727"/>
        <dbReference type="ChEBI" id="CHEBI:71302"/>
        <dbReference type="ChEBI" id="CHEBI:456215"/>
        <dbReference type="EC" id="2.10.1.1"/>
    </reaction>
</comment>
<evidence type="ECO:0000256" key="2">
    <source>
        <dbReference type="ARBA" id="ARBA00002901"/>
    </source>
</evidence>
<evidence type="ECO:0000256" key="11">
    <source>
        <dbReference type="RuleBase" id="RU365090"/>
    </source>
</evidence>
<dbReference type="SMART" id="SM00852">
    <property type="entry name" value="MoCF_biosynth"/>
    <property type="match status" value="1"/>
</dbReference>
<keyword evidence="9 11" id="KW-0501">Molybdenum cofactor biosynthesis</keyword>
<evidence type="ECO:0000256" key="8">
    <source>
        <dbReference type="ARBA" id="ARBA00022842"/>
    </source>
</evidence>
<dbReference type="GO" id="GO:0005829">
    <property type="term" value="C:cytosol"/>
    <property type="evidence" value="ECO:0007669"/>
    <property type="project" value="TreeGrafter"/>
</dbReference>
<comment type="function">
    <text evidence="2 11">Catalyzes the insertion of molybdate into adenylated molybdopterin with the concomitant release of AMP.</text>
</comment>
<dbReference type="InterPro" id="IPR005111">
    <property type="entry name" value="MoeA_C_domain_IV"/>
</dbReference>
<dbReference type="InterPro" id="IPR036135">
    <property type="entry name" value="MoeA_linker/N_sf"/>
</dbReference>
<dbReference type="InterPro" id="IPR038987">
    <property type="entry name" value="MoeA-like"/>
</dbReference>
<evidence type="ECO:0000259" key="12">
    <source>
        <dbReference type="SMART" id="SM00852"/>
    </source>
</evidence>
<feature type="domain" description="MoaB/Mog" evidence="12">
    <location>
        <begin position="184"/>
        <end position="320"/>
    </location>
</feature>
<dbReference type="AlphaFoldDB" id="A0A318S7A2"/>
<keyword evidence="7 11" id="KW-0479">Metal-binding</keyword>
<dbReference type="RefSeq" id="WP_245900944.1">
    <property type="nucleotide sequence ID" value="NZ_QJSX01000008.1"/>
</dbReference>
<comment type="similarity">
    <text evidence="4 11">Belongs to the MoeA family.</text>
</comment>